<evidence type="ECO:0000256" key="1">
    <source>
        <dbReference type="ARBA" id="ARBA00006494"/>
    </source>
</evidence>
<comment type="similarity">
    <text evidence="1 4">Belongs to the GST superfamily. Kappa family.</text>
</comment>
<evidence type="ECO:0000256" key="4">
    <source>
        <dbReference type="PIRNR" id="PIRNR006386"/>
    </source>
</evidence>
<evidence type="ECO:0000256" key="5">
    <source>
        <dbReference type="PIRSR" id="PIRSR006386-1"/>
    </source>
</evidence>
<gene>
    <name evidence="7" type="ORF">CERZMDRAFT_49830</name>
</gene>
<dbReference type="SUPFAM" id="SSF52833">
    <property type="entry name" value="Thioredoxin-like"/>
    <property type="match status" value="1"/>
</dbReference>
<proteinExistence type="inferred from homology"/>
<dbReference type="Gene3D" id="3.40.30.10">
    <property type="entry name" value="Glutaredoxin"/>
    <property type="match status" value="1"/>
</dbReference>
<sequence length="240" mass="27525">MGKGGRIDVYLDCNSPYSYFTHMHLRRIRPQLAKHHITISMHPIFLGGINVGSGNKPPWTLPAKAAMSTFDNGRAKKYFKVPEPERMSPPSFFPIMSLLPMRAMLFIREELCDVEGNVDDREKYERAFGELWDMLWREHLDISKPEVLQMCLGRHLGKEAAERAVKAAKEEKWKKMLTEETGKLVAKGAFGAPWFTVRNAEGVEEPFFGSDRFAYMYQFLNVPFRNIEILPPGGEKDAKL</sequence>
<dbReference type="InterPro" id="IPR051924">
    <property type="entry name" value="GST_Kappa/NadH"/>
</dbReference>
<dbReference type="GO" id="GO:0004364">
    <property type="term" value="F:glutathione transferase activity"/>
    <property type="evidence" value="ECO:0007669"/>
    <property type="project" value="UniProtKB-UniRule"/>
</dbReference>
<keyword evidence="8" id="KW-1185">Reference proteome</keyword>
<dbReference type="FunFam" id="3.40.30.10:FF:000096">
    <property type="entry name" value="Glutathione S-transferase kappa"/>
    <property type="match status" value="1"/>
</dbReference>
<dbReference type="PIRSF" id="PIRSF006386">
    <property type="entry name" value="HCCAis_GSTk"/>
    <property type="match status" value="1"/>
</dbReference>
<evidence type="ECO:0000259" key="6">
    <source>
        <dbReference type="Pfam" id="PF01323"/>
    </source>
</evidence>
<keyword evidence="2 4" id="KW-0808">Transferase</keyword>
<dbReference type="GO" id="GO:0006749">
    <property type="term" value="P:glutathione metabolic process"/>
    <property type="evidence" value="ECO:0007669"/>
    <property type="project" value="TreeGrafter"/>
</dbReference>
<feature type="active site" description="Nucleophile" evidence="5">
    <location>
        <position position="15"/>
    </location>
</feature>
<feature type="domain" description="DSBA-like thioredoxin" evidence="6">
    <location>
        <begin position="7"/>
        <end position="216"/>
    </location>
</feature>
<reference evidence="7" key="1">
    <citation type="journal article" date="2020" name="Stud. Mycol.">
        <title>101 Dothideomycetes genomes: a test case for predicting lifestyles and emergence of pathogens.</title>
        <authorList>
            <person name="Haridas S."/>
            <person name="Albert R."/>
            <person name="Binder M."/>
            <person name="Bloem J."/>
            <person name="Labutti K."/>
            <person name="Salamov A."/>
            <person name="Andreopoulos B."/>
            <person name="Baker S."/>
            <person name="Barry K."/>
            <person name="Bills G."/>
            <person name="Bluhm B."/>
            <person name="Cannon C."/>
            <person name="Castanera R."/>
            <person name="Culley D."/>
            <person name="Daum C."/>
            <person name="Ezra D."/>
            <person name="Gonzalez J."/>
            <person name="Henrissat B."/>
            <person name="Kuo A."/>
            <person name="Liang C."/>
            <person name="Lipzen A."/>
            <person name="Lutzoni F."/>
            <person name="Magnuson J."/>
            <person name="Mondo S."/>
            <person name="Nolan M."/>
            <person name="Ohm R."/>
            <person name="Pangilinan J."/>
            <person name="Park H.-J."/>
            <person name="Ramirez L."/>
            <person name="Alfaro M."/>
            <person name="Sun H."/>
            <person name="Tritt A."/>
            <person name="Yoshinaga Y."/>
            <person name="Zwiers L.-H."/>
            <person name="Turgeon B."/>
            <person name="Goodwin S."/>
            <person name="Spatafora J."/>
            <person name="Crous P."/>
            <person name="Grigoriev I."/>
        </authorList>
    </citation>
    <scope>NUCLEOTIDE SEQUENCE</scope>
    <source>
        <strain evidence="7">SCOH1-5</strain>
    </source>
</reference>
<dbReference type="GO" id="GO:0005739">
    <property type="term" value="C:mitochondrion"/>
    <property type="evidence" value="ECO:0007669"/>
    <property type="project" value="TreeGrafter"/>
</dbReference>
<evidence type="ECO:0000313" key="8">
    <source>
        <dbReference type="Proteomes" id="UP000799539"/>
    </source>
</evidence>
<dbReference type="InterPro" id="IPR036249">
    <property type="entry name" value="Thioredoxin-like_sf"/>
</dbReference>
<dbReference type="PANTHER" id="PTHR42943">
    <property type="entry name" value="GLUTATHIONE S-TRANSFERASE KAPPA"/>
    <property type="match status" value="1"/>
</dbReference>
<evidence type="ECO:0000313" key="7">
    <source>
        <dbReference type="EMBL" id="KAF2208166.1"/>
    </source>
</evidence>
<organism evidence="7 8">
    <name type="scientific">Cercospora zeae-maydis SCOH1-5</name>
    <dbReference type="NCBI Taxonomy" id="717836"/>
    <lineage>
        <taxon>Eukaryota</taxon>
        <taxon>Fungi</taxon>
        <taxon>Dikarya</taxon>
        <taxon>Ascomycota</taxon>
        <taxon>Pezizomycotina</taxon>
        <taxon>Dothideomycetes</taxon>
        <taxon>Dothideomycetidae</taxon>
        <taxon>Mycosphaerellales</taxon>
        <taxon>Mycosphaerellaceae</taxon>
        <taxon>Cercospora</taxon>
    </lineage>
</organism>
<evidence type="ECO:0000256" key="2">
    <source>
        <dbReference type="ARBA" id="ARBA00022679"/>
    </source>
</evidence>
<dbReference type="OrthoDB" id="4664297at2759"/>
<dbReference type="InterPro" id="IPR001853">
    <property type="entry name" value="DSBA-like_thioredoxin_dom"/>
</dbReference>
<dbReference type="PANTHER" id="PTHR42943:SF13">
    <property type="entry name" value="GLUTATHIONE S-TRANSFERASE KAPPA-RELATED"/>
    <property type="match status" value="1"/>
</dbReference>
<dbReference type="EC" id="2.5.1.18" evidence="4"/>
<dbReference type="Proteomes" id="UP000799539">
    <property type="component" value="Unassembled WGS sequence"/>
</dbReference>
<dbReference type="AlphaFoldDB" id="A0A6A6F354"/>
<dbReference type="EMBL" id="ML992696">
    <property type="protein sequence ID" value="KAF2208166.1"/>
    <property type="molecule type" value="Genomic_DNA"/>
</dbReference>
<accession>A0A6A6F354</accession>
<comment type="catalytic activity">
    <reaction evidence="3 4">
        <text>RX + glutathione = an S-substituted glutathione + a halide anion + H(+)</text>
        <dbReference type="Rhea" id="RHEA:16437"/>
        <dbReference type="ChEBI" id="CHEBI:15378"/>
        <dbReference type="ChEBI" id="CHEBI:16042"/>
        <dbReference type="ChEBI" id="CHEBI:17792"/>
        <dbReference type="ChEBI" id="CHEBI:57925"/>
        <dbReference type="ChEBI" id="CHEBI:90779"/>
        <dbReference type="EC" id="2.5.1.18"/>
    </reaction>
</comment>
<dbReference type="Pfam" id="PF01323">
    <property type="entry name" value="DSBA"/>
    <property type="match status" value="1"/>
</dbReference>
<evidence type="ECO:0000256" key="3">
    <source>
        <dbReference type="ARBA" id="ARBA00047960"/>
    </source>
</evidence>
<dbReference type="InterPro" id="IPR014440">
    <property type="entry name" value="HCCAis_GSTk"/>
</dbReference>
<protein>
    <recommendedName>
        <fullName evidence="4">Glutathione S-transferase kappa</fullName>
        <ecNumber evidence="4">2.5.1.18</ecNumber>
    </recommendedName>
</protein>
<dbReference type="GO" id="GO:0005777">
    <property type="term" value="C:peroxisome"/>
    <property type="evidence" value="ECO:0007669"/>
    <property type="project" value="TreeGrafter"/>
</dbReference>
<dbReference type="GO" id="GO:0004602">
    <property type="term" value="F:glutathione peroxidase activity"/>
    <property type="evidence" value="ECO:0007669"/>
    <property type="project" value="TreeGrafter"/>
</dbReference>
<name>A0A6A6F354_9PEZI</name>